<dbReference type="InterPro" id="IPR040676">
    <property type="entry name" value="DUF5641"/>
</dbReference>
<gene>
    <name evidence="1" type="ORF">PACLA_8A031002</name>
</gene>
<name>A0A6S7JTH6_PARCT</name>
<evidence type="ECO:0000313" key="1">
    <source>
        <dbReference type="EMBL" id="CAB4036126.1"/>
    </source>
</evidence>
<proteinExistence type="predicted"/>
<evidence type="ECO:0000313" key="2">
    <source>
        <dbReference type="Proteomes" id="UP001152795"/>
    </source>
</evidence>
<comment type="caution">
    <text evidence="1">The sequence shown here is derived from an EMBL/GenBank/DDBJ whole genome shotgun (WGS) entry which is preliminary data.</text>
</comment>
<dbReference type="AlphaFoldDB" id="A0A6S7JTH6"/>
<protein>
    <submittedName>
        <fullName evidence="1">Uncharacterized protein</fullName>
    </submittedName>
</protein>
<reference evidence="1" key="1">
    <citation type="submission" date="2020-04" db="EMBL/GenBank/DDBJ databases">
        <authorList>
            <person name="Alioto T."/>
            <person name="Alioto T."/>
            <person name="Gomez Garrido J."/>
        </authorList>
    </citation>
    <scope>NUCLEOTIDE SEQUENCE</scope>
    <source>
        <strain evidence="1">A484AB</strain>
    </source>
</reference>
<organism evidence="1 2">
    <name type="scientific">Paramuricea clavata</name>
    <name type="common">Red gorgonian</name>
    <name type="synonym">Violescent sea-whip</name>
    <dbReference type="NCBI Taxonomy" id="317549"/>
    <lineage>
        <taxon>Eukaryota</taxon>
        <taxon>Metazoa</taxon>
        <taxon>Cnidaria</taxon>
        <taxon>Anthozoa</taxon>
        <taxon>Octocorallia</taxon>
        <taxon>Malacalcyonacea</taxon>
        <taxon>Plexauridae</taxon>
        <taxon>Paramuricea</taxon>
    </lineage>
</organism>
<sequence>MWKRWTREYVRSLRERHVNGGGHQASVPRKGSAMIIQDDNKNRKTWKLGIVVDMIKGKDDVVRGAKVKTANGVLERAIQQLYPLELTCDDNHFQKPNPQAPTFVPRAMRDAAAAASLRIEQQAEEDIRET</sequence>
<dbReference type="OrthoDB" id="5981190at2759"/>
<dbReference type="Proteomes" id="UP001152795">
    <property type="component" value="Unassembled WGS sequence"/>
</dbReference>
<dbReference type="PANTHER" id="PTHR47331">
    <property type="entry name" value="PHD-TYPE DOMAIN-CONTAINING PROTEIN"/>
    <property type="match status" value="1"/>
</dbReference>
<dbReference type="Pfam" id="PF18701">
    <property type="entry name" value="DUF5641"/>
    <property type="match status" value="1"/>
</dbReference>
<accession>A0A6S7JTH6</accession>
<dbReference type="PANTHER" id="PTHR47331:SF1">
    <property type="entry name" value="GAG-LIKE PROTEIN"/>
    <property type="match status" value="1"/>
</dbReference>
<dbReference type="EMBL" id="CACRXK020021723">
    <property type="protein sequence ID" value="CAB4036126.1"/>
    <property type="molecule type" value="Genomic_DNA"/>
</dbReference>
<keyword evidence="2" id="KW-1185">Reference proteome</keyword>